<keyword evidence="1" id="KW-1133">Transmembrane helix</keyword>
<evidence type="ECO:0000313" key="2">
    <source>
        <dbReference type="EMBL" id="TCW33389.1"/>
    </source>
</evidence>
<reference evidence="2 3" key="1">
    <citation type="submission" date="2019-03" db="EMBL/GenBank/DDBJ databases">
        <title>Genomic Encyclopedia of Type Strains, Phase IV (KMG-IV): sequencing the most valuable type-strain genomes for metagenomic binning, comparative biology and taxonomic classification.</title>
        <authorList>
            <person name="Goeker M."/>
        </authorList>
    </citation>
    <scope>NUCLEOTIDE SEQUENCE [LARGE SCALE GENOMIC DNA]</scope>
    <source>
        <strain evidence="2 3">DSM 203</strain>
    </source>
</reference>
<dbReference type="InterPro" id="IPR021446">
    <property type="entry name" value="DUF3096"/>
</dbReference>
<dbReference type="Pfam" id="PF11295">
    <property type="entry name" value="DUF3096"/>
    <property type="match status" value="2"/>
</dbReference>
<proteinExistence type="predicted"/>
<accession>A0A4R4A594</accession>
<dbReference type="Proteomes" id="UP000295247">
    <property type="component" value="Unassembled WGS sequence"/>
</dbReference>
<name>A0A4R4A594_MARGR</name>
<feature type="transmembrane region" description="Helical" evidence="1">
    <location>
        <begin position="77"/>
        <end position="97"/>
    </location>
</feature>
<dbReference type="EMBL" id="SMDC01000014">
    <property type="protein sequence ID" value="TCW33389.1"/>
    <property type="molecule type" value="Genomic_DNA"/>
</dbReference>
<organism evidence="2 3">
    <name type="scientific">Marichromatium gracile</name>
    <name type="common">Chromatium gracile</name>
    <dbReference type="NCBI Taxonomy" id="1048"/>
    <lineage>
        <taxon>Bacteria</taxon>
        <taxon>Pseudomonadati</taxon>
        <taxon>Pseudomonadota</taxon>
        <taxon>Gammaproteobacteria</taxon>
        <taxon>Chromatiales</taxon>
        <taxon>Chromatiaceae</taxon>
        <taxon>Marichromatium</taxon>
    </lineage>
</organism>
<gene>
    <name evidence="2" type="ORF">EDC29_11436</name>
</gene>
<feature type="transmembrane region" description="Helical" evidence="1">
    <location>
        <begin position="36"/>
        <end position="57"/>
    </location>
</feature>
<feature type="transmembrane region" description="Helical" evidence="1">
    <location>
        <begin position="12"/>
        <end position="29"/>
    </location>
</feature>
<evidence type="ECO:0000313" key="3">
    <source>
        <dbReference type="Proteomes" id="UP000295247"/>
    </source>
</evidence>
<sequence>MDQFPALLQHWPLPAIAAVLTGVLILAVPRVLNYAVAAYLLLVGIHGLLTAFAGQPFAPQAVIALVAGVLILIRPNLLSYVVGIYLILIGLLGAGLLHP</sequence>
<evidence type="ECO:0000256" key="1">
    <source>
        <dbReference type="SAM" id="Phobius"/>
    </source>
</evidence>
<protein>
    <submittedName>
        <fullName evidence="2">DUF3096 family protein</fullName>
    </submittedName>
</protein>
<comment type="caution">
    <text evidence="2">The sequence shown here is derived from an EMBL/GenBank/DDBJ whole genome shotgun (WGS) entry which is preliminary data.</text>
</comment>
<keyword evidence="1" id="KW-0812">Transmembrane</keyword>
<keyword evidence="1" id="KW-0472">Membrane</keyword>
<dbReference type="AlphaFoldDB" id="A0A4R4A594"/>